<dbReference type="InterPro" id="IPR001647">
    <property type="entry name" value="HTH_TetR"/>
</dbReference>
<dbReference type="InterPro" id="IPR009057">
    <property type="entry name" value="Homeodomain-like_sf"/>
</dbReference>
<sequence>MTEVSVTAPHPPRAKPPHASANEIRARILQVAEERFRRIGHLKTSMADIAAELDMSPANLYRFFPARQAISDAICHRAVKEIADIAFAIALMDMPAALKIERLLTAVHRYNRARFFNDRRMHDMIIAASRTNTVILAVHLDRMEKLFEYIIRQGIEAGEVEAGEVEGACPAQAARALNGSFAIFLDPALIEHCLRYDPDSDVTLRERLRIVLPALLPAVLTSTLPR</sequence>
<gene>
    <name evidence="7" type="ORF">DCK97_21720</name>
</gene>
<protein>
    <submittedName>
        <fullName evidence="7">TetR family transcriptional regulator</fullName>
    </submittedName>
</protein>
<dbReference type="GO" id="GO:0003700">
    <property type="term" value="F:DNA-binding transcription factor activity"/>
    <property type="evidence" value="ECO:0007669"/>
    <property type="project" value="TreeGrafter"/>
</dbReference>
<dbReference type="Gene3D" id="1.10.357.10">
    <property type="entry name" value="Tetracycline Repressor, domain 2"/>
    <property type="match status" value="1"/>
</dbReference>
<evidence type="ECO:0000313" key="7">
    <source>
        <dbReference type="EMBL" id="HAE50038.1"/>
    </source>
</evidence>
<evidence type="ECO:0000313" key="8">
    <source>
        <dbReference type="Proteomes" id="UP000257706"/>
    </source>
</evidence>
<dbReference type="Pfam" id="PF17935">
    <property type="entry name" value="TetR_C_27"/>
    <property type="match status" value="1"/>
</dbReference>
<dbReference type="PANTHER" id="PTHR30055:SF151">
    <property type="entry name" value="TRANSCRIPTIONAL REGULATORY PROTEIN"/>
    <property type="match status" value="1"/>
</dbReference>
<feature type="region of interest" description="Disordered" evidence="5">
    <location>
        <begin position="1"/>
        <end position="20"/>
    </location>
</feature>
<dbReference type="InterPro" id="IPR050109">
    <property type="entry name" value="HTH-type_TetR-like_transc_reg"/>
</dbReference>
<keyword evidence="1" id="KW-0805">Transcription regulation</keyword>
<evidence type="ECO:0000256" key="3">
    <source>
        <dbReference type="ARBA" id="ARBA00023163"/>
    </source>
</evidence>
<dbReference type="GO" id="GO:0000976">
    <property type="term" value="F:transcription cis-regulatory region binding"/>
    <property type="evidence" value="ECO:0007669"/>
    <property type="project" value="TreeGrafter"/>
</dbReference>
<name>A0A3B9IQS6_9PROT</name>
<dbReference type="Proteomes" id="UP000257706">
    <property type="component" value="Unassembled WGS sequence"/>
</dbReference>
<keyword evidence="2 4" id="KW-0238">DNA-binding</keyword>
<evidence type="ECO:0000259" key="6">
    <source>
        <dbReference type="PROSITE" id="PS50977"/>
    </source>
</evidence>
<evidence type="ECO:0000256" key="1">
    <source>
        <dbReference type="ARBA" id="ARBA00023015"/>
    </source>
</evidence>
<accession>A0A3B9IQS6</accession>
<dbReference type="Pfam" id="PF00440">
    <property type="entry name" value="TetR_N"/>
    <property type="match status" value="1"/>
</dbReference>
<keyword evidence="3" id="KW-0804">Transcription</keyword>
<reference evidence="7 8" key="1">
    <citation type="journal article" date="2018" name="Nat. Biotechnol.">
        <title>A standardized bacterial taxonomy based on genome phylogeny substantially revises the tree of life.</title>
        <authorList>
            <person name="Parks D.H."/>
            <person name="Chuvochina M."/>
            <person name="Waite D.W."/>
            <person name="Rinke C."/>
            <person name="Skarshewski A."/>
            <person name="Chaumeil P.A."/>
            <person name="Hugenholtz P."/>
        </authorList>
    </citation>
    <scope>NUCLEOTIDE SEQUENCE [LARGE SCALE GENOMIC DNA]</scope>
    <source>
        <strain evidence="7">UBA8739</strain>
    </source>
</reference>
<feature type="DNA-binding region" description="H-T-H motif" evidence="4">
    <location>
        <begin position="45"/>
        <end position="64"/>
    </location>
</feature>
<proteinExistence type="predicted"/>
<dbReference type="SUPFAM" id="SSF46689">
    <property type="entry name" value="Homeodomain-like"/>
    <property type="match status" value="1"/>
</dbReference>
<feature type="domain" description="HTH tetR-type" evidence="6">
    <location>
        <begin position="22"/>
        <end position="82"/>
    </location>
</feature>
<organism evidence="7 8">
    <name type="scientific">Tistrella mobilis</name>
    <dbReference type="NCBI Taxonomy" id="171437"/>
    <lineage>
        <taxon>Bacteria</taxon>
        <taxon>Pseudomonadati</taxon>
        <taxon>Pseudomonadota</taxon>
        <taxon>Alphaproteobacteria</taxon>
        <taxon>Geminicoccales</taxon>
        <taxon>Geminicoccaceae</taxon>
        <taxon>Tistrella</taxon>
    </lineage>
</organism>
<evidence type="ECO:0000256" key="2">
    <source>
        <dbReference type="ARBA" id="ARBA00023125"/>
    </source>
</evidence>
<dbReference type="PANTHER" id="PTHR30055">
    <property type="entry name" value="HTH-TYPE TRANSCRIPTIONAL REGULATOR RUTR"/>
    <property type="match status" value="1"/>
</dbReference>
<comment type="caution">
    <text evidence="7">The sequence shown here is derived from an EMBL/GenBank/DDBJ whole genome shotgun (WGS) entry which is preliminary data.</text>
</comment>
<dbReference type="EMBL" id="DMAI01000355">
    <property type="protein sequence ID" value="HAE50038.1"/>
    <property type="molecule type" value="Genomic_DNA"/>
</dbReference>
<dbReference type="PROSITE" id="PS50977">
    <property type="entry name" value="HTH_TETR_2"/>
    <property type="match status" value="1"/>
</dbReference>
<evidence type="ECO:0000256" key="4">
    <source>
        <dbReference type="PROSITE-ProRule" id="PRU00335"/>
    </source>
</evidence>
<dbReference type="AlphaFoldDB" id="A0A3B9IQS6"/>
<dbReference type="InterPro" id="IPR041478">
    <property type="entry name" value="TetR_C_27"/>
</dbReference>
<evidence type="ECO:0000256" key="5">
    <source>
        <dbReference type="SAM" id="MobiDB-lite"/>
    </source>
</evidence>